<comment type="caution">
    <text evidence="2">The sequence shown here is derived from an EMBL/GenBank/DDBJ whole genome shotgun (WGS) entry which is preliminary data.</text>
</comment>
<keyword evidence="3" id="KW-1185">Reference proteome</keyword>
<dbReference type="EMBL" id="BGZK01000178">
    <property type="protein sequence ID" value="GBP26258.1"/>
    <property type="molecule type" value="Genomic_DNA"/>
</dbReference>
<sequence>MTRECRSNMSPHLAFSANAVSSLILNKLLCPPYIQRGGNKGAFATREPEQMDGQKPRARSSRRPPAAAAARSRDAAHKIVIFFAIQIDCLGRRDRPARHPARGPLTAIVTLMVLDVETVHHGAQRGGR</sequence>
<dbReference type="Proteomes" id="UP000299102">
    <property type="component" value="Unassembled WGS sequence"/>
</dbReference>
<feature type="region of interest" description="Disordered" evidence="1">
    <location>
        <begin position="37"/>
        <end position="73"/>
    </location>
</feature>
<evidence type="ECO:0000313" key="2">
    <source>
        <dbReference type="EMBL" id="GBP26258.1"/>
    </source>
</evidence>
<evidence type="ECO:0000256" key="1">
    <source>
        <dbReference type="SAM" id="MobiDB-lite"/>
    </source>
</evidence>
<name>A0A4C1UIL0_EUMVA</name>
<gene>
    <name evidence="2" type="ORF">EVAR_16111_1</name>
</gene>
<dbReference type="AlphaFoldDB" id="A0A4C1UIL0"/>
<proteinExistence type="predicted"/>
<organism evidence="2 3">
    <name type="scientific">Eumeta variegata</name>
    <name type="common">Bagworm moth</name>
    <name type="synonym">Eumeta japonica</name>
    <dbReference type="NCBI Taxonomy" id="151549"/>
    <lineage>
        <taxon>Eukaryota</taxon>
        <taxon>Metazoa</taxon>
        <taxon>Ecdysozoa</taxon>
        <taxon>Arthropoda</taxon>
        <taxon>Hexapoda</taxon>
        <taxon>Insecta</taxon>
        <taxon>Pterygota</taxon>
        <taxon>Neoptera</taxon>
        <taxon>Endopterygota</taxon>
        <taxon>Lepidoptera</taxon>
        <taxon>Glossata</taxon>
        <taxon>Ditrysia</taxon>
        <taxon>Tineoidea</taxon>
        <taxon>Psychidae</taxon>
        <taxon>Oiketicinae</taxon>
        <taxon>Eumeta</taxon>
    </lineage>
</organism>
<evidence type="ECO:0000313" key="3">
    <source>
        <dbReference type="Proteomes" id="UP000299102"/>
    </source>
</evidence>
<protein>
    <submittedName>
        <fullName evidence="2">Uncharacterized protein</fullName>
    </submittedName>
</protein>
<feature type="compositionally biased region" description="Basic and acidic residues" evidence="1">
    <location>
        <begin position="46"/>
        <end position="55"/>
    </location>
</feature>
<reference evidence="2 3" key="1">
    <citation type="journal article" date="2019" name="Commun. Biol.">
        <title>The bagworm genome reveals a unique fibroin gene that provides high tensile strength.</title>
        <authorList>
            <person name="Kono N."/>
            <person name="Nakamura H."/>
            <person name="Ohtoshi R."/>
            <person name="Tomita M."/>
            <person name="Numata K."/>
            <person name="Arakawa K."/>
        </authorList>
    </citation>
    <scope>NUCLEOTIDE SEQUENCE [LARGE SCALE GENOMIC DNA]</scope>
</reference>
<accession>A0A4C1UIL0</accession>